<dbReference type="SUPFAM" id="SSF54523">
    <property type="entry name" value="Pili subunits"/>
    <property type="match status" value="1"/>
</dbReference>
<sequence length="85" mass="8967">MMSNFKKSGFTLIELLVVIAIIGLLASIVLVSLNSARNKAKYAKVQAELQEFVKAATIAQGETGKVLGQITGSYCSGCQCPGWTG</sequence>
<comment type="subcellular location">
    <subcellularLocation>
        <location evidence="1">Membrane</location>
        <topology evidence="1">Single-pass membrane protein</topology>
    </subcellularLocation>
</comment>
<keyword evidence="4 6" id="KW-1133">Transmembrane helix</keyword>
<dbReference type="AlphaFoldDB" id="A0A2M7UCV3"/>
<comment type="caution">
    <text evidence="7">The sequence shown here is derived from an EMBL/GenBank/DDBJ whole genome shotgun (WGS) entry which is preliminary data.</text>
</comment>
<dbReference type="Gene3D" id="3.30.700.10">
    <property type="entry name" value="Glycoprotein, Type 4 Pilin"/>
    <property type="match status" value="1"/>
</dbReference>
<feature type="transmembrane region" description="Helical" evidence="6">
    <location>
        <begin position="12"/>
        <end position="33"/>
    </location>
</feature>
<proteinExistence type="predicted"/>
<dbReference type="NCBIfam" id="TIGR02532">
    <property type="entry name" value="IV_pilin_GFxxxE"/>
    <property type="match status" value="1"/>
</dbReference>
<dbReference type="InterPro" id="IPR002416">
    <property type="entry name" value="T2SS_protein-GspH"/>
</dbReference>
<evidence type="ECO:0000313" key="7">
    <source>
        <dbReference type="EMBL" id="PIZ69057.1"/>
    </source>
</evidence>
<evidence type="ECO:0000256" key="2">
    <source>
        <dbReference type="ARBA" id="ARBA00022481"/>
    </source>
</evidence>
<accession>A0A2M7UCV3</accession>
<dbReference type="InterPro" id="IPR045584">
    <property type="entry name" value="Pilin-like"/>
</dbReference>
<evidence type="ECO:0000313" key="8">
    <source>
        <dbReference type="Proteomes" id="UP000229805"/>
    </source>
</evidence>
<evidence type="ECO:0000256" key="3">
    <source>
        <dbReference type="ARBA" id="ARBA00022692"/>
    </source>
</evidence>
<evidence type="ECO:0000256" key="5">
    <source>
        <dbReference type="ARBA" id="ARBA00023136"/>
    </source>
</evidence>
<keyword evidence="2" id="KW-0488">Methylation</keyword>
<gene>
    <name evidence="7" type="primary">gspH</name>
    <name evidence="7" type="ORF">COY11_04985</name>
</gene>
<dbReference type="PROSITE" id="PS00409">
    <property type="entry name" value="PROKAR_NTER_METHYL"/>
    <property type="match status" value="1"/>
</dbReference>
<dbReference type="Proteomes" id="UP000229805">
    <property type="component" value="Unassembled WGS sequence"/>
</dbReference>
<name>A0A2M7UCV3_9BACT</name>
<dbReference type="InterPro" id="IPR012902">
    <property type="entry name" value="N_methyl_site"/>
</dbReference>
<dbReference type="EMBL" id="PFOG01000187">
    <property type="protein sequence ID" value="PIZ69057.1"/>
    <property type="molecule type" value="Genomic_DNA"/>
</dbReference>
<protein>
    <submittedName>
        <fullName evidence="7">Type II secretion system protein GspH</fullName>
    </submittedName>
</protein>
<evidence type="ECO:0000256" key="1">
    <source>
        <dbReference type="ARBA" id="ARBA00004167"/>
    </source>
</evidence>
<evidence type="ECO:0000256" key="4">
    <source>
        <dbReference type="ARBA" id="ARBA00022989"/>
    </source>
</evidence>
<dbReference type="GO" id="GO:0016020">
    <property type="term" value="C:membrane"/>
    <property type="evidence" value="ECO:0007669"/>
    <property type="project" value="UniProtKB-SubCell"/>
</dbReference>
<dbReference type="Pfam" id="PF07963">
    <property type="entry name" value="N_methyl"/>
    <property type="match status" value="1"/>
</dbReference>
<keyword evidence="5 6" id="KW-0472">Membrane</keyword>
<feature type="non-terminal residue" evidence="7">
    <location>
        <position position="85"/>
    </location>
</feature>
<dbReference type="GO" id="GO:0015627">
    <property type="term" value="C:type II protein secretion system complex"/>
    <property type="evidence" value="ECO:0007669"/>
    <property type="project" value="InterPro"/>
</dbReference>
<dbReference type="GO" id="GO:0015628">
    <property type="term" value="P:protein secretion by the type II secretion system"/>
    <property type="evidence" value="ECO:0007669"/>
    <property type="project" value="InterPro"/>
</dbReference>
<dbReference type="PRINTS" id="PR00885">
    <property type="entry name" value="BCTERIALGSPH"/>
</dbReference>
<keyword evidence="3 6" id="KW-0812">Transmembrane</keyword>
<organism evidence="7 8">
    <name type="scientific">Candidatus Portnoybacteria bacterium CG_4_10_14_0_2_um_filter_44_20</name>
    <dbReference type="NCBI Taxonomy" id="1974799"/>
    <lineage>
        <taxon>Bacteria</taxon>
        <taxon>Candidatus Portnoyibacteriota</taxon>
    </lineage>
</organism>
<evidence type="ECO:0000256" key="6">
    <source>
        <dbReference type="SAM" id="Phobius"/>
    </source>
</evidence>
<dbReference type="PANTHER" id="PTHR30093">
    <property type="entry name" value="GENERAL SECRETION PATHWAY PROTEIN G"/>
    <property type="match status" value="1"/>
</dbReference>
<reference evidence="8" key="1">
    <citation type="submission" date="2017-09" db="EMBL/GenBank/DDBJ databases">
        <title>Depth-based differentiation of microbial function through sediment-hosted aquifers and enrichment of novel symbionts in the deep terrestrial subsurface.</title>
        <authorList>
            <person name="Probst A.J."/>
            <person name="Ladd B."/>
            <person name="Jarett J.K."/>
            <person name="Geller-Mcgrath D.E."/>
            <person name="Sieber C.M.K."/>
            <person name="Emerson J.B."/>
            <person name="Anantharaman K."/>
            <person name="Thomas B.C."/>
            <person name="Malmstrom R."/>
            <person name="Stieglmeier M."/>
            <person name="Klingl A."/>
            <person name="Woyke T."/>
            <person name="Ryan C.M."/>
            <person name="Banfield J.F."/>
        </authorList>
    </citation>
    <scope>NUCLEOTIDE SEQUENCE [LARGE SCALE GENOMIC DNA]</scope>
</reference>